<sequence length="83" mass="9569">MPKVFWSMGLSLKLGGLRILLQWPTDVFWSYNLLHFGTVVCTVSVVEPGSSIEGCLCRHILSSRNVVEQIRKNWKNEINLFEF</sequence>
<feature type="chain" id="PRO_5043619182" evidence="1">
    <location>
        <begin position="17"/>
        <end position="83"/>
    </location>
</feature>
<dbReference type="EMBL" id="JACTNZ010000012">
    <property type="protein sequence ID" value="KAG5522243.1"/>
    <property type="molecule type" value="Genomic_DNA"/>
</dbReference>
<dbReference type="AlphaFoldDB" id="A0AAV6I117"/>
<comment type="caution">
    <text evidence="2">The sequence shown here is derived from an EMBL/GenBank/DDBJ whole genome shotgun (WGS) entry which is preliminary data.</text>
</comment>
<organism evidence="2 3">
    <name type="scientific">Rhododendron griersonianum</name>
    <dbReference type="NCBI Taxonomy" id="479676"/>
    <lineage>
        <taxon>Eukaryota</taxon>
        <taxon>Viridiplantae</taxon>
        <taxon>Streptophyta</taxon>
        <taxon>Embryophyta</taxon>
        <taxon>Tracheophyta</taxon>
        <taxon>Spermatophyta</taxon>
        <taxon>Magnoliopsida</taxon>
        <taxon>eudicotyledons</taxon>
        <taxon>Gunneridae</taxon>
        <taxon>Pentapetalae</taxon>
        <taxon>asterids</taxon>
        <taxon>Ericales</taxon>
        <taxon>Ericaceae</taxon>
        <taxon>Ericoideae</taxon>
        <taxon>Rhodoreae</taxon>
        <taxon>Rhododendron</taxon>
    </lineage>
</organism>
<proteinExistence type="predicted"/>
<keyword evidence="3" id="KW-1185">Reference proteome</keyword>
<keyword evidence="1" id="KW-0732">Signal</keyword>
<evidence type="ECO:0000256" key="1">
    <source>
        <dbReference type="SAM" id="SignalP"/>
    </source>
</evidence>
<feature type="signal peptide" evidence="1">
    <location>
        <begin position="1"/>
        <end position="16"/>
    </location>
</feature>
<reference evidence="2" key="1">
    <citation type="submission" date="2020-08" db="EMBL/GenBank/DDBJ databases">
        <title>Plant Genome Project.</title>
        <authorList>
            <person name="Zhang R.-G."/>
        </authorList>
    </citation>
    <scope>NUCLEOTIDE SEQUENCE</scope>
    <source>
        <strain evidence="2">WSP0</strain>
        <tissue evidence="2">Leaf</tissue>
    </source>
</reference>
<dbReference type="Proteomes" id="UP000823749">
    <property type="component" value="Chromosome 12"/>
</dbReference>
<name>A0AAV6I117_9ERIC</name>
<evidence type="ECO:0000313" key="2">
    <source>
        <dbReference type="EMBL" id="KAG5522243.1"/>
    </source>
</evidence>
<protein>
    <submittedName>
        <fullName evidence="2">Uncharacterized protein</fullName>
    </submittedName>
</protein>
<evidence type="ECO:0000313" key="3">
    <source>
        <dbReference type="Proteomes" id="UP000823749"/>
    </source>
</evidence>
<accession>A0AAV6I117</accession>
<gene>
    <name evidence="2" type="ORF">RHGRI_034431</name>
</gene>